<dbReference type="Pfam" id="PF14226">
    <property type="entry name" value="DIOX_N"/>
    <property type="match status" value="1"/>
</dbReference>
<evidence type="ECO:0000313" key="8">
    <source>
        <dbReference type="Proteomes" id="UP001203297"/>
    </source>
</evidence>
<sequence length="335" mass="36975">MLDTPDKPRRPLILADVRTDSTFNDIPVIDLKGANSADPAVKRDIADQIRDASINVGFFYFKGHGIPESALSGALTAAKHFFALPEAIKMELDIHKSENFKGYTALLGENTNPENRGDLHEGFDLGWEEPNTGAVRSSEEDGSMAGENVWPDDGLLPGFRQAVLDYYHAAVRLGQYLFPLFALALDLPENFFADKTTKPAAIMRLLHYPPQTGIVDDRIIGIGAHTDADGDTQCFTILWQQDDIEALQVLNTAGKWVDAVPIPGSLVVNIGDQFARWTNDVFRSTVHRAINRSGVERYSIPLFFGTDYNVPLEALPSCVVTAGDYVKSRLEATYF</sequence>
<dbReference type="InterPro" id="IPR005123">
    <property type="entry name" value="Oxoglu/Fe-dep_dioxygenase_dom"/>
</dbReference>
<comment type="caution">
    <text evidence="7">The sequence shown here is derived from an EMBL/GenBank/DDBJ whole genome shotgun (WGS) entry which is preliminary data.</text>
</comment>
<name>A0AAD4QFV4_9AGAM</name>
<keyword evidence="8" id="KW-1185">Reference proteome</keyword>
<dbReference type="PRINTS" id="PR00682">
    <property type="entry name" value="IPNSYNTHASE"/>
</dbReference>
<dbReference type="SUPFAM" id="SSF51197">
    <property type="entry name" value="Clavaminate synthase-like"/>
    <property type="match status" value="1"/>
</dbReference>
<evidence type="ECO:0000256" key="3">
    <source>
        <dbReference type="ARBA" id="ARBA00023002"/>
    </source>
</evidence>
<comment type="similarity">
    <text evidence="1 5">Belongs to the iron/ascorbate-dependent oxidoreductase family.</text>
</comment>
<dbReference type="InterPro" id="IPR027443">
    <property type="entry name" value="IPNS-like_sf"/>
</dbReference>
<dbReference type="PANTHER" id="PTHR10209">
    <property type="entry name" value="OXIDOREDUCTASE, 2OG-FE II OXYGENASE FAMILY PROTEIN"/>
    <property type="match status" value="1"/>
</dbReference>
<dbReference type="Pfam" id="PF03171">
    <property type="entry name" value="2OG-FeII_Oxy"/>
    <property type="match status" value="1"/>
</dbReference>
<evidence type="ECO:0000256" key="2">
    <source>
        <dbReference type="ARBA" id="ARBA00022723"/>
    </source>
</evidence>
<gene>
    <name evidence="7" type="ORF">B0F90DRAFT_1811914</name>
</gene>
<evidence type="ECO:0000313" key="7">
    <source>
        <dbReference type="EMBL" id="KAI0292652.1"/>
    </source>
</evidence>
<feature type="domain" description="Fe2OG dioxygenase" evidence="6">
    <location>
        <begin position="199"/>
        <end position="306"/>
    </location>
</feature>
<evidence type="ECO:0000259" key="6">
    <source>
        <dbReference type="PROSITE" id="PS51471"/>
    </source>
</evidence>
<dbReference type="GO" id="GO:0046872">
    <property type="term" value="F:metal ion binding"/>
    <property type="evidence" value="ECO:0007669"/>
    <property type="project" value="UniProtKB-KW"/>
</dbReference>
<keyword evidence="4 5" id="KW-0408">Iron</keyword>
<evidence type="ECO:0000256" key="1">
    <source>
        <dbReference type="ARBA" id="ARBA00008056"/>
    </source>
</evidence>
<dbReference type="EMBL" id="WTXG01000114">
    <property type="protein sequence ID" value="KAI0292652.1"/>
    <property type="molecule type" value="Genomic_DNA"/>
</dbReference>
<dbReference type="AlphaFoldDB" id="A0AAD4QFV4"/>
<dbReference type="PANTHER" id="PTHR10209:SF804">
    <property type="entry name" value="FE2OG DIOXYGENASE DOMAIN-CONTAINING PROTEIN"/>
    <property type="match status" value="1"/>
</dbReference>
<evidence type="ECO:0000256" key="4">
    <source>
        <dbReference type="ARBA" id="ARBA00023004"/>
    </source>
</evidence>
<dbReference type="Proteomes" id="UP001203297">
    <property type="component" value="Unassembled WGS sequence"/>
</dbReference>
<protein>
    <submittedName>
        <fullName evidence="7">Clavaminate synthase-like protein</fullName>
    </submittedName>
</protein>
<accession>A0AAD4QFV4</accession>
<evidence type="ECO:0000256" key="5">
    <source>
        <dbReference type="RuleBase" id="RU003682"/>
    </source>
</evidence>
<keyword evidence="3 5" id="KW-0560">Oxidoreductase</keyword>
<dbReference type="GO" id="GO:0016491">
    <property type="term" value="F:oxidoreductase activity"/>
    <property type="evidence" value="ECO:0007669"/>
    <property type="project" value="UniProtKB-KW"/>
</dbReference>
<dbReference type="Gene3D" id="2.60.120.330">
    <property type="entry name" value="B-lactam Antibiotic, Isopenicillin N Synthase, Chain"/>
    <property type="match status" value="1"/>
</dbReference>
<dbReference type="InterPro" id="IPR026992">
    <property type="entry name" value="DIOX_N"/>
</dbReference>
<dbReference type="InterPro" id="IPR044861">
    <property type="entry name" value="IPNS-like_FE2OG_OXY"/>
</dbReference>
<organism evidence="7 8">
    <name type="scientific">Multifurca ochricompacta</name>
    <dbReference type="NCBI Taxonomy" id="376703"/>
    <lineage>
        <taxon>Eukaryota</taxon>
        <taxon>Fungi</taxon>
        <taxon>Dikarya</taxon>
        <taxon>Basidiomycota</taxon>
        <taxon>Agaricomycotina</taxon>
        <taxon>Agaricomycetes</taxon>
        <taxon>Russulales</taxon>
        <taxon>Russulaceae</taxon>
        <taxon>Multifurca</taxon>
    </lineage>
</organism>
<reference evidence="7" key="1">
    <citation type="journal article" date="2022" name="New Phytol.">
        <title>Evolutionary transition to the ectomycorrhizal habit in the genomes of a hyperdiverse lineage of mushroom-forming fungi.</title>
        <authorList>
            <person name="Looney B."/>
            <person name="Miyauchi S."/>
            <person name="Morin E."/>
            <person name="Drula E."/>
            <person name="Courty P.E."/>
            <person name="Kohler A."/>
            <person name="Kuo A."/>
            <person name="LaButti K."/>
            <person name="Pangilinan J."/>
            <person name="Lipzen A."/>
            <person name="Riley R."/>
            <person name="Andreopoulos W."/>
            <person name="He G."/>
            <person name="Johnson J."/>
            <person name="Nolan M."/>
            <person name="Tritt A."/>
            <person name="Barry K.W."/>
            <person name="Grigoriev I.V."/>
            <person name="Nagy L.G."/>
            <person name="Hibbett D."/>
            <person name="Henrissat B."/>
            <person name="Matheny P.B."/>
            <person name="Labbe J."/>
            <person name="Martin F.M."/>
        </authorList>
    </citation>
    <scope>NUCLEOTIDE SEQUENCE</scope>
    <source>
        <strain evidence="7">BPL690</strain>
    </source>
</reference>
<proteinExistence type="inferred from homology"/>
<keyword evidence="2 5" id="KW-0479">Metal-binding</keyword>
<dbReference type="PROSITE" id="PS51471">
    <property type="entry name" value="FE2OG_OXY"/>
    <property type="match status" value="1"/>
</dbReference>